<dbReference type="InterPro" id="IPR008203">
    <property type="entry name" value="AF2212-like"/>
</dbReference>
<evidence type="ECO:0000256" key="1">
    <source>
        <dbReference type="ARBA" id="ARBA00006615"/>
    </source>
</evidence>
<keyword evidence="5" id="KW-1185">Reference proteome</keyword>
<dbReference type="HOGENOM" id="CLU_200885_0_1_2"/>
<dbReference type="RefSeq" id="WP_012819524.1">
    <property type="nucleotide sequence ID" value="NC_013407.1"/>
</dbReference>
<dbReference type="eggNOG" id="arCOG07152">
    <property type="taxonomic scope" value="Archaea"/>
</dbReference>
<dbReference type="Gene3D" id="4.10.1150.10">
    <property type="entry name" value="AF2212/PG0164-like"/>
    <property type="match status" value="1"/>
</dbReference>
<dbReference type="OrthoDB" id="116241at2157"/>
<dbReference type="AlphaFoldDB" id="C9REH6"/>
<dbReference type="KEGG" id="mvu:Metvu_0109"/>
<evidence type="ECO:0000256" key="2">
    <source>
        <dbReference type="ARBA" id="ARBA00022649"/>
    </source>
</evidence>
<evidence type="ECO:0000256" key="3">
    <source>
        <dbReference type="RuleBase" id="RU368051"/>
    </source>
</evidence>
<comment type="similarity">
    <text evidence="1 3">Belongs to the UPF0165 family.</text>
</comment>
<organism evidence="4 5">
    <name type="scientific">Methanocaldococcus vulcanius (strain ATCC 700851 / DSM 12094 / M7)</name>
    <name type="common">Methanococcus vulcanius</name>
    <dbReference type="NCBI Taxonomy" id="579137"/>
    <lineage>
        <taxon>Archaea</taxon>
        <taxon>Methanobacteriati</taxon>
        <taxon>Methanobacteriota</taxon>
        <taxon>Methanomada group</taxon>
        <taxon>Methanococci</taxon>
        <taxon>Methanococcales</taxon>
        <taxon>Methanocaldococcaceae</taxon>
        <taxon>Methanocaldococcus</taxon>
    </lineage>
</organism>
<dbReference type="EMBL" id="CP001787">
    <property type="protein sequence ID" value="ACX71978.1"/>
    <property type="molecule type" value="Genomic_DNA"/>
</dbReference>
<dbReference type="GeneID" id="8512435"/>
<protein>
    <recommendedName>
        <fullName evidence="3">Antitoxin</fullName>
    </recommendedName>
</protein>
<dbReference type="InterPro" id="IPR024069">
    <property type="entry name" value="AF2212-like_dom_sf"/>
</dbReference>
<reference evidence="4" key="1">
    <citation type="submission" date="2009-10" db="EMBL/GenBank/DDBJ databases">
        <title>Complete sequence of chromosome of Methanocaldococcus vulcanius M7.</title>
        <authorList>
            <consortium name="US DOE Joint Genome Institute"/>
            <person name="Lucas S."/>
            <person name="Copeland A."/>
            <person name="Lapidus A."/>
            <person name="Glavina del Rio T."/>
            <person name="Dalin E."/>
            <person name="Tice H."/>
            <person name="Bruce D."/>
            <person name="Goodwin L."/>
            <person name="Pitluck S."/>
            <person name="Lcollab F.I."/>
            <person name="Brettin T."/>
            <person name="Detter J.C."/>
            <person name="Han C."/>
            <person name="Tapia R."/>
            <person name="Kuske C.R."/>
            <person name="Schmutz J."/>
            <person name="Larimer F."/>
            <person name="Land M."/>
            <person name="Hauser L."/>
            <person name="Kyrpides N."/>
            <person name="Ovchinikova G."/>
            <person name="Sieprawska-Lupa M."/>
            <person name="Whitman W.B."/>
            <person name="Woyke T."/>
        </authorList>
    </citation>
    <scope>NUCLEOTIDE SEQUENCE [LARGE SCALE GENOMIC DNA]</scope>
    <source>
        <strain evidence="4">M7</strain>
    </source>
</reference>
<dbReference type="SUPFAM" id="SSF141694">
    <property type="entry name" value="AF2212/PG0164-like"/>
    <property type="match status" value="1"/>
</dbReference>
<gene>
    <name evidence="4" type="ordered locus">Metvu_0109</name>
</gene>
<dbReference type="Pfam" id="PF01954">
    <property type="entry name" value="AF2212-like"/>
    <property type="match status" value="1"/>
</dbReference>
<name>C9REH6_METVM</name>
<accession>C9REH6</accession>
<sequence>MSEIIEVIYEDGVLKPLKPLKIKDKKRLKIKIVDESVEEFLKSMIIKSVNYKKSKEACYIRR</sequence>
<keyword evidence="2 3" id="KW-1277">Toxin-antitoxin system</keyword>
<evidence type="ECO:0000313" key="4">
    <source>
        <dbReference type="EMBL" id="ACX71978.1"/>
    </source>
</evidence>
<dbReference type="Proteomes" id="UP000002063">
    <property type="component" value="Chromosome"/>
</dbReference>
<comment type="function">
    <text evidence="3">Antitoxin component of a type II toxin-antitoxin (TA) system.</text>
</comment>
<proteinExistence type="inferred from homology"/>
<evidence type="ECO:0000313" key="5">
    <source>
        <dbReference type="Proteomes" id="UP000002063"/>
    </source>
</evidence>